<feature type="compositionally biased region" description="Low complexity" evidence="11">
    <location>
        <begin position="486"/>
        <end position="498"/>
    </location>
</feature>
<protein>
    <recommendedName>
        <fullName evidence="13">Thyroglobulin type-1 domain-containing protein</fullName>
    </recommendedName>
</protein>
<comment type="similarity">
    <text evidence="2">Belongs to the syndecan proteoglycan family.</text>
</comment>
<evidence type="ECO:0000256" key="8">
    <source>
        <dbReference type="ARBA" id="ARBA00023180"/>
    </source>
</evidence>
<keyword evidence="3 12" id="KW-0812">Transmembrane</keyword>
<keyword evidence="8" id="KW-0325">Glycoprotein</keyword>
<comment type="caution">
    <text evidence="14">The sequence shown here is derived from an EMBL/GenBank/DDBJ whole genome shotgun (WGS) entry which is preliminary data.</text>
</comment>
<evidence type="ECO:0000256" key="6">
    <source>
        <dbReference type="ARBA" id="ARBA00023136"/>
    </source>
</evidence>
<dbReference type="SMART" id="SM00211">
    <property type="entry name" value="TY"/>
    <property type="match status" value="1"/>
</dbReference>
<dbReference type="Pfam" id="PF01034">
    <property type="entry name" value="Syndecan"/>
    <property type="match status" value="1"/>
</dbReference>
<feature type="region of interest" description="Disordered" evidence="11">
    <location>
        <begin position="486"/>
        <end position="513"/>
    </location>
</feature>
<evidence type="ECO:0000256" key="1">
    <source>
        <dbReference type="ARBA" id="ARBA00004479"/>
    </source>
</evidence>
<feature type="domain" description="Thyroglobulin type-1" evidence="13">
    <location>
        <begin position="46"/>
        <end position="147"/>
    </location>
</feature>
<gene>
    <name evidence="14" type="ORF">DC041_0012072</name>
</gene>
<accession>A0A430QF14</accession>
<dbReference type="InterPro" id="IPR001050">
    <property type="entry name" value="Syndecan"/>
</dbReference>
<dbReference type="PROSITE" id="PS51162">
    <property type="entry name" value="THYROGLOBULIN_1_2"/>
    <property type="match status" value="1"/>
</dbReference>
<dbReference type="Proteomes" id="UP000290809">
    <property type="component" value="Unassembled WGS sequence"/>
</dbReference>
<keyword evidence="4" id="KW-0654">Proteoglycan</keyword>
<dbReference type="GO" id="GO:0009986">
    <property type="term" value="C:cell surface"/>
    <property type="evidence" value="ECO:0007669"/>
    <property type="project" value="TreeGrafter"/>
</dbReference>
<feature type="transmembrane region" description="Helical" evidence="12">
    <location>
        <begin position="549"/>
        <end position="573"/>
    </location>
</feature>
<evidence type="ECO:0000256" key="7">
    <source>
        <dbReference type="ARBA" id="ARBA00023157"/>
    </source>
</evidence>
<dbReference type="GO" id="GO:0016477">
    <property type="term" value="P:cell migration"/>
    <property type="evidence" value="ECO:0007669"/>
    <property type="project" value="TreeGrafter"/>
</dbReference>
<evidence type="ECO:0000256" key="2">
    <source>
        <dbReference type="ARBA" id="ARBA00005343"/>
    </source>
</evidence>
<comment type="caution">
    <text evidence="10">Lacks conserved residue(s) required for the propagation of feature annotation.</text>
</comment>
<evidence type="ECO:0000313" key="14">
    <source>
        <dbReference type="EMBL" id="RTG86312.1"/>
    </source>
</evidence>
<evidence type="ECO:0000256" key="12">
    <source>
        <dbReference type="SAM" id="Phobius"/>
    </source>
</evidence>
<evidence type="ECO:0000256" key="3">
    <source>
        <dbReference type="ARBA" id="ARBA00022692"/>
    </source>
</evidence>
<feature type="region of interest" description="Disordered" evidence="11">
    <location>
        <begin position="358"/>
        <end position="392"/>
    </location>
</feature>
<dbReference type="InterPro" id="IPR000716">
    <property type="entry name" value="Thyroglobulin_1"/>
</dbReference>
<keyword evidence="5 12" id="KW-1133">Transmembrane helix</keyword>
<organism evidence="14 15">
    <name type="scientific">Schistosoma bovis</name>
    <name type="common">Blood fluke</name>
    <dbReference type="NCBI Taxonomy" id="6184"/>
    <lineage>
        <taxon>Eukaryota</taxon>
        <taxon>Metazoa</taxon>
        <taxon>Spiralia</taxon>
        <taxon>Lophotrochozoa</taxon>
        <taxon>Platyhelminthes</taxon>
        <taxon>Trematoda</taxon>
        <taxon>Digenea</taxon>
        <taxon>Strigeidida</taxon>
        <taxon>Schistosomatoidea</taxon>
        <taxon>Schistosomatidae</taxon>
        <taxon>Schistosoma</taxon>
    </lineage>
</organism>
<keyword evidence="9" id="KW-0357">Heparan sulfate</keyword>
<keyword evidence="7" id="KW-1015">Disulfide bond</keyword>
<comment type="subcellular location">
    <subcellularLocation>
        <location evidence="1">Membrane</location>
        <topology evidence="1">Single-pass type I membrane protein</topology>
    </subcellularLocation>
</comment>
<dbReference type="SMART" id="SM00294">
    <property type="entry name" value="4.1m"/>
    <property type="match status" value="1"/>
</dbReference>
<evidence type="ECO:0000259" key="13">
    <source>
        <dbReference type="PROSITE" id="PS51162"/>
    </source>
</evidence>
<evidence type="ECO:0000256" key="10">
    <source>
        <dbReference type="PROSITE-ProRule" id="PRU00500"/>
    </source>
</evidence>
<evidence type="ECO:0000256" key="4">
    <source>
        <dbReference type="ARBA" id="ARBA00022974"/>
    </source>
</evidence>
<feature type="compositionally biased region" description="Low complexity" evidence="11">
    <location>
        <begin position="358"/>
        <end position="370"/>
    </location>
</feature>
<name>A0A430QF14_SCHBO</name>
<reference evidence="14 15" key="1">
    <citation type="journal article" date="2019" name="PLoS Pathog.">
        <title>Genome sequence of the bovine parasite Schistosoma bovis Tanzania.</title>
        <authorList>
            <person name="Oey H."/>
            <person name="Zakrzewski M."/>
            <person name="Gobert G."/>
            <person name="Gravermann K."/>
            <person name="Stoye J."/>
            <person name="Jones M."/>
            <person name="Mcmanus D."/>
            <person name="Krause L."/>
        </authorList>
    </citation>
    <scope>NUCLEOTIDE SEQUENCE [LARGE SCALE GENOMIC DNA]</scope>
    <source>
        <strain evidence="14 15">TAN1997</strain>
    </source>
</reference>
<dbReference type="InterPro" id="IPR036857">
    <property type="entry name" value="Thyroglobulin_1_sf"/>
</dbReference>
<dbReference type="PANTHER" id="PTHR10915:SF1">
    <property type="entry name" value="SYNDECAN"/>
    <property type="match status" value="1"/>
</dbReference>
<dbReference type="AlphaFoldDB" id="A0A430QF14"/>
<feature type="compositionally biased region" description="Polar residues" evidence="11">
    <location>
        <begin position="383"/>
        <end position="392"/>
    </location>
</feature>
<evidence type="ECO:0000256" key="11">
    <source>
        <dbReference type="SAM" id="MobiDB-lite"/>
    </source>
</evidence>
<dbReference type="InterPro" id="IPR027789">
    <property type="entry name" value="Syndecan/Neurexin_dom"/>
</dbReference>
<keyword evidence="6 12" id="KW-0472">Membrane</keyword>
<sequence length="607" mass="66597">MGAPILRCIFLYLAYRFFENVVPYNLYVYAQNGLIVPVIDNHPILNANCEHTVREIQYQIVQNGKSERDKSPGNPLYLRNKTFTNHQFYGTDEDGRIVSAYIPQCRLDRPDLYVARQCNEYDCFCVNVTTGVTLLGTRASPVEVGDCSTAVYSVLLALHARSILPTSVVGEPRQESSSETGDVDGVLWDSDASLKLHIKNSIERILRSAVGFQQVTSVTRISATPDVQNLHNSSEFAYYQVQLTSTGHSSLQAPQDLLENRLHEGFLSDVGAVDPRISYVKILEPKIPDPAPLASHESEDLLSDKQINIHFSENEISQQQNQQSKSLIPTVGHKMVAVRSSEMSENSYLLSHEASSLKSLGPKSSSSSSSENVAHKLGPFEPNTLSGGVSAVRQTSIHSRSLHQSWNSGTSTSKILSQPGVIAAEMSIVVTLVQINIHFSENEISQQQNQQSKSLIPTVGHKMVAVRSSEMSENSYLLSHEASSLKSLGPKSSSSSSSENVAHKLGPFEPNTLSGGVSAVRQTSIHSRSLHQSWNSGTSTSKILSQPGVIAGIVGSVVLVLLLLILLILFCIYRLRKKDEGSYALDEPKKLPTVDTYTRAPTREFYA</sequence>
<evidence type="ECO:0000256" key="9">
    <source>
        <dbReference type="ARBA" id="ARBA00023207"/>
    </source>
</evidence>
<dbReference type="GO" id="GO:0016020">
    <property type="term" value="C:membrane"/>
    <property type="evidence" value="ECO:0007669"/>
    <property type="project" value="UniProtKB-SubCell"/>
</dbReference>
<proteinExistence type="inferred from homology"/>
<dbReference type="STRING" id="6184.A0A430QF14"/>
<evidence type="ECO:0000313" key="15">
    <source>
        <dbReference type="Proteomes" id="UP000290809"/>
    </source>
</evidence>
<evidence type="ECO:0000256" key="5">
    <source>
        <dbReference type="ARBA" id="ARBA00022989"/>
    </source>
</evidence>
<dbReference type="SUPFAM" id="SSF57610">
    <property type="entry name" value="Thyroglobulin type-1 domain"/>
    <property type="match status" value="1"/>
</dbReference>
<dbReference type="PANTHER" id="PTHR10915">
    <property type="entry name" value="SYNDECAN"/>
    <property type="match status" value="1"/>
</dbReference>
<dbReference type="Gene3D" id="4.10.800.10">
    <property type="entry name" value="Thyroglobulin type-1"/>
    <property type="match status" value="1"/>
</dbReference>
<keyword evidence="15" id="KW-1185">Reference proteome</keyword>
<dbReference type="EMBL" id="QMKO01001823">
    <property type="protein sequence ID" value="RTG86312.1"/>
    <property type="molecule type" value="Genomic_DNA"/>
</dbReference>
<dbReference type="InterPro" id="IPR003585">
    <property type="entry name" value="Neurexin-like"/>
</dbReference>